<comment type="subcellular location">
    <subcellularLocation>
        <location evidence="2">Cell membrane</location>
        <topology evidence="2">Multi-pass membrane protein</topology>
    </subcellularLocation>
</comment>
<dbReference type="InterPro" id="IPR052168">
    <property type="entry name" value="Cytochrome_b561_oxidase"/>
</dbReference>
<dbReference type="Gene3D" id="1.20.950.20">
    <property type="entry name" value="Transmembrane di-heme cytochromes, Chain C"/>
    <property type="match status" value="1"/>
</dbReference>
<dbReference type="Proteomes" id="UP001524642">
    <property type="component" value="Unassembled WGS sequence"/>
</dbReference>
<keyword evidence="6 13" id="KW-0812">Transmembrane</keyword>
<feature type="transmembrane region" description="Helical" evidence="13">
    <location>
        <begin position="91"/>
        <end position="115"/>
    </location>
</feature>
<keyword evidence="5" id="KW-0349">Heme</keyword>
<evidence type="ECO:0000256" key="13">
    <source>
        <dbReference type="SAM" id="Phobius"/>
    </source>
</evidence>
<keyword evidence="10" id="KW-0408">Iron</keyword>
<dbReference type="PANTHER" id="PTHR30529">
    <property type="entry name" value="CYTOCHROME B561"/>
    <property type="match status" value="1"/>
</dbReference>
<feature type="domain" description="Cytochrome b561 bacterial/Ni-hydrogenase" evidence="14">
    <location>
        <begin position="8"/>
        <end position="177"/>
    </location>
</feature>
<keyword evidence="7" id="KW-0479">Metal-binding</keyword>
<comment type="caution">
    <text evidence="15">The sequence shown here is derived from an EMBL/GenBank/DDBJ whole genome shotgun (WGS) entry which is preliminary data.</text>
</comment>
<keyword evidence="9 13" id="KW-1133">Transmembrane helix</keyword>
<evidence type="ECO:0000256" key="5">
    <source>
        <dbReference type="ARBA" id="ARBA00022617"/>
    </source>
</evidence>
<keyword evidence="4" id="KW-1003">Cell membrane</keyword>
<keyword evidence="16" id="KW-1185">Reference proteome</keyword>
<keyword evidence="11 13" id="KW-0472">Membrane</keyword>
<evidence type="ECO:0000313" key="15">
    <source>
        <dbReference type="EMBL" id="MCR0983787.1"/>
    </source>
</evidence>
<comment type="cofactor">
    <cofactor evidence="1">
        <name>heme b</name>
        <dbReference type="ChEBI" id="CHEBI:60344"/>
    </cofactor>
</comment>
<dbReference type="Pfam" id="PF01292">
    <property type="entry name" value="Ni_hydr_CYTB"/>
    <property type="match status" value="1"/>
</dbReference>
<comment type="similarity">
    <text evidence="12">Belongs to the cytochrome b561 family.</text>
</comment>
<evidence type="ECO:0000256" key="1">
    <source>
        <dbReference type="ARBA" id="ARBA00001970"/>
    </source>
</evidence>
<evidence type="ECO:0000256" key="12">
    <source>
        <dbReference type="ARBA" id="ARBA00037975"/>
    </source>
</evidence>
<evidence type="ECO:0000256" key="4">
    <source>
        <dbReference type="ARBA" id="ARBA00022475"/>
    </source>
</evidence>
<protein>
    <submittedName>
        <fullName evidence="15">Cytochrome b/b6 domain-containing protein</fullName>
    </submittedName>
</protein>
<dbReference type="InterPro" id="IPR011577">
    <property type="entry name" value="Cyt_b561_bac/Ni-Hgenase"/>
</dbReference>
<sequence>MSRRSPDFHPVLRAVHWLMAAMVLAMLFIGVGMVSTTGPLYPALLALHRPLGISILLLVLIRLPLRLATGAPALPADLPRMQKLAAKASHVLLYASMVTLPLVGWGMLSAGGYPVQLTKALILPPILPHDLRLYAVLRAMHTVVALLFFALILAHLAAALAHGLIRRDGVLRSMTAGHPASRP</sequence>
<evidence type="ECO:0000256" key="8">
    <source>
        <dbReference type="ARBA" id="ARBA00022982"/>
    </source>
</evidence>
<evidence type="ECO:0000259" key="14">
    <source>
        <dbReference type="Pfam" id="PF01292"/>
    </source>
</evidence>
<dbReference type="InterPro" id="IPR016174">
    <property type="entry name" value="Di-haem_cyt_TM"/>
</dbReference>
<feature type="transmembrane region" description="Helical" evidence="13">
    <location>
        <begin position="40"/>
        <end position="61"/>
    </location>
</feature>
<evidence type="ECO:0000256" key="10">
    <source>
        <dbReference type="ARBA" id="ARBA00023004"/>
    </source>
</evidence>
<evidence type="ECO:0000256" key="3">
    <source>
        <dbReference type="ARBA" id="ARBA00022448"/>
    </source>
</evidence>
<evidence type="ECO:0000256" key="6">
    <source>
        <dbReference type="ARBA" id="ARBA00022692"/>
    </source>
</evidence>
<keyword evidence="8" id="KW-0249">Electron transport</keyword>
<dbReference type="PANTHER" id="PTHR30529:SF6">
    <property type="entry name" value="BLL0291 PROTEIN"/>
    <property type="match status" value="1"/>
</dbReference>
<accession>A0ABT1X6Q0</accession>
<feature type="transmembrane region" description="Helical" evidence="13">
    <location>
        <begin position="12"/>
        <end position="34"/>
    </location>
</feature>
<proteinExistence type="inferred from homology"/>
<gene>
    <name evidence="15" type="ORF">NRP21_17165</name>
</gene>
<evidence type="ECO:0000256" key="11">
    <source>
        <dbReference type="ARBA" id="ARBA00023136"/>
    </source>
</evidence>
<reference evidence="15 16" key="1">
    <citation type="submission" date="2022-06" db="EMBL/GenBank/DDBJ databases">
        <title>Roseomonas CN29.</title>
        <authorList>
            <person name="Cheng Y."/>
            <person name="He X."/>
        </authorList>
    </citation>
    <scope>NUCLEOTIDE SEQUENCE [LARGE SCALE GENOMIC DNA]</scope>
    <source>
        <strain evidence="15 16">CN29</strain>
    </source>
</reference>
<organism evidence="15 16">
    <name type="scientific">Roseomonas populi</name>
    <dbReference type="NCBI Taxonomy" id="3121582"/>
    <lineage>
        <taxon>Bacteria</taxon>
        <taxon>Pseudomonadati</taxon>
        <taxon>Pseudomonadota</taxon>
        <taxon>Alphaproteobacteria</taxon>
        <taxon>Acetobacterales</taxon>
        <taxon>Roseomonadaceae</taxon>
        <taxon>Roseomonas</taxon>
    </lineage>
</organism>
<evidence type="ECO:0000256" key="2">
    <source>
        <dbReference type="ARBA" id="ARBA00004651"/>
    </source>
</evidence>
<dbReference type="SUPFAM" id="SSF81342">
    <property type="entry name" value="Transmembrane di-heme cytochromes"/>
    <property type="match status" value="1"/>
</dbReference>
<keyword evidence="3" id="KW-0813">Transport</keyword>
<dbReference type="RefSeq" id="WP_257717452.1">
    <property type="nucleotide sequence ID" value="NZ_JANJOU010000016.1"/>
</dbReference>
<evidence type="ECO:0000313" key="16">
    <source>
        <dbReference type="Proteomes" id="UP001524642"/>
    </source>
</evidence>
<evidence type="ECO:0000256" key="9">
    <source>
        <dbReference type="ARBA" id="ARBA00022989"/>
    </source>
</evidence>
<name>A0ABT1X6Q0_9PROT</name>
<dbReference type="EMBL" id="JANJOU010000016">
    <property type="protein sequence ID" value="MCR0983787.1"/>
    <property type="molecule type" value="Genomic_DNA"/>
</dbReference>
<feature type="transmembrane region" description="Helical" evidence="13">
    <location>
        <begin position="135"/>
        <end position="165"/>
    </location>
</feature>
<evidence type="ECO:0000256" key="7">
    <source>
        <dbReference type="ARBA" id="ARBA00022723"/>
    </source>
</evidence>